<dbReference type="InterPro" id="IPR016161">
    <property type="entry name" value="Ald_DH/histidinol_DH"/>
</dbReference>
<dbReference type="GO" id="GO:0006598">
    <property type="term" value="P:polyamine catabolic process"/>
    <property type="evidence" value="ECO:0007669"/>
    <property type="project" value="TreeGrafter"/>
</dbReference>
<reference evidence="7 8" key="1">
    <citation type="journal article" date="2014" name="BMC Genomics">
        <title>Comparative genome sequencing reveals chemotype-specific gene clusters in the toxigenic black mold Stachybotrys.</title>
        <authorList>
            <person name="Semeiks J."/>
            <person name="Borek D."/>
            <person name="Otwinowski Z."/>
            <person name="Grishin N.V."/>
        </authorList>
    </citation>
    <scope>NUCLEOTIDE SEQUENCE [LARGE SCALE GENOMIC DNA]</scope>
    <source>
        <strain evidence="8">CBS 109288 / IBT 7711</strain>
    </source>
</reference>
<feature type="active site" evidence="4">
    <location>
        <position position="229"/>
    </location>
</feature>
<evidence type="ECO:0000313" key="8">
    <source>
        <dbReference type="Proteomes" id="UP000028045"/>
    </source>
</evidence>
<feature type="domain" description="Aldehyde dehydrogenase" evidence="6">
    <location>
        <begin position="155"/>
        <end position="444"/>
    </location>
</feature>
<evidence type="ECO:0000256" key="3">
    <source>
        <dbReference type="ARBA" id="ARBA00023027"/>
    </source>
</evidence>
<dbReference type="AlphaFoldDB" id="A0A084AVA7"/>
<dbReference type="InterPro" id="IPR029510">
    <property type="entry name" value="Ald_DH_CS_GLU"/>
</dbReference>
<evidence type="ECO:0000256" key="1">
    <source>
        <dbReference type="ARBA" id="ARBA00009986"/>
    </source>
</evidence>
<dbReference type="Proteomes" id="UP000028045">
    <property type="component" value="Unassembled WGS sequence"/>
</dbReference>
<dbReference type="InterPro" id="IPR016163">
    <property type="entry name" value="Ald_DH_C"/>
</dbReference>
<dbReference type="SUPFAM" id="SSF53720">
    <property type="entry name" value="ALDH-like"/>
    <property type="match status" value="1"/>
</dbReference>
<dbReference type="PANTHER" id="PTHR43720:SF2">
    <property type="entry name" value="2-AMINOMUCONIC SEMIALDEHYDE DEHYDROGENASE"/>
    <property type="match status" value="1"/>
</dbReference>
<evidence type="ECO:0000256" key="2">
    <source>
        <dbReference type="ARBA" id="ARBA00023002"/>
    </source>
</evidence>
<dbReference type="Pfam" id="PF00171">
    <property type="entry name" value="Aldedh"/>
    <property type="match status" value="1"/>
</dbReference>
<dbReference type="PROSITE" id="PS00687">
    <property type="entry name" value="ALDEHYDE_DEHYDR_GLU"/>
    <property type="match status" value="1"/>
</dbReference>
<keyword evidence="8" id="KW-1185">Reference proteome</keyword>
<evidence type="ECO:0000256" key="4">
    <source>
        <dbReference type="PROSITE-ProRule" id="PRU10007"/>
    </source>
</evidence>
<keyword evidence="3" id="KW-0520">NAD</keyword>
<dbReference type="InterPro" id="IPR015590">
    <property type="entry name" value="Aldehyde_DH_dom"/>
</dbReference>
<name>A0A084AVA7_STACB</name>
<dbReference type="OrthoDB" id="310895at2759"/>
<dbReference type="EMBL" id="KL648534">
    <property type="protein sequence ID" value="KEY69236.1"/>
    <property type="molecule type" value="Genomic_DNA"/>
</dbReference>
<evidence type="ECO:0000259" key="6">
    <source>
        <dbReference type="Pfam" id="PF00171"/>
    </source>
</evidence>
<dbReference type="PANTHER" id="PTHR43720">
    <property type="entry name" value="2-AMINOMUCONIC SEMIALDEHYDE DEHYDROGENASE"/>
    <property type="match status" value="1"/>
</dbReference>
<gene>
    <name evidence="7" type="ORF">S7711_01691</name>
</gene>
<protein>
    <recommendedName>
        <fullName evidence="6">Aldehyde dehydrogenase domain-containing protein</fullName>
    </recommendedName>
</protein>
<organism evidence="7 8">
    <name type="scientific">Stachybotrys chartarum (strain CBS 109288 / IBT 7711)</name>
    <name type="common">Toxic black mold</name>
    <name type="synonym">Stilbospora chartarum</name>
    <dbReference type="NCBI Taxonomy" id="1280523"/>
    <lineage>
        <taxon>Eukaryota</taxon>
        <taxon>Fungi</taxon>
        <taxon>Dikarya</taxon>
        <taxon>Ascomycota</taxon>
        <taxon>Pezizomycotina</taxon>
        <taxon>Sordariomycetes</taxon>
        <taxon>Hypocreomycetidae</taxon>
        <taxon>Hypocreales</taxon>
        <taxon>Stachybotryaceae</taxon>
        <taxon>Stachybotrys</taxon>
    </lineage>
</organism>
<evidence type="ECO:0000256" key="5">
    <source>
        <dbReference type="RuleBase" id="RU003345"/>
    </source>
</evidence>
<dbReference type="FunFam" id="3.40.309.10:FF:000012">
    <property type="entry name" value="Betaine aldehyde dehydrogenase"/>
    <property type="match status" value="1"/>
</dbReference>
<dbReference type="Gene3D" id="3.40.605.10">
    <property type="entry name" value="Aldehyde Dehydrogenase, Chain A, domain 1"/>
    <property type="match status" value="2"/>
</dbReference>
<proteinExistence type="inferred from homology"/>
<sequence>MSSSVVKINAPNGRVIDLPTGLFINNEFVDSANGQTLASINPARRSSLCRRLQQRTSTAVEAARSALNTTWAATDGTSRGKLLLKIADLVEAEQEILVTLEAMDNGKPYTQALGDIEEVFSVLRYYGGWADKQYGQTIETGRHKFTYTVRVPVGPAEQTPLSVLYFAQLVVKAGFPPGVVNIVNGTGREAGSDLVEHPGVDKIAFTGSTLTGKAIAKAAAGTMKNVTLETGGKSPLIIFDDADLKNAVKWTHYGIMGNMGQICTSTSRVFVHERVYDDFLKLFLAYTTKTSIVGDPFATESWHGPQVSRDQYEKILSYVQIAKDEGAMLITGGAMAPSRPNGKGHFISPTVVGDVTPRMRIFREEIFGPFLAITKFTEEDDVVSMANDSEYGLAASLFTSDVTRAMRVSDRLQAGMVWINSSNNSDYRVPFGGVKQSGIGRELDGRVVVGMLREKGKDTLVWPVDEFLFTGGSIKIDIHGGENFTLSKANLMVMRMGQTIPFECSDNFAKVAVLLDGEDKVTLV</sequence>
<dbReference type="GO" id="GO:0004029">
    <property type="term" value="F:aldehyde dehydrogenase (NAD+) activity"/>
    <property type="evidence" value="ECO:0007669"/>
    <property type="project" value="TreeGrafter"/>
</dbReference>
<dbReference type="InterPro" id="IPR016162">
    <property type="entry name" value="Ald_DH_N"/>
</dbReference>
<dbReference type="HOGENOM" id="CLU_005391_0_0_1"/>
<accession>A0A084AVA7</accession>
<evidence type="ECO:0000313" key="7">
    <source>
        <dbReference type="EMBL" id="KEY69236.1"/>
    </source>
</evidence>
<dbReference type="Gene3D" id="3.40.309.10">
    <property type="entry name" value="Aldehyde Dehydrogenase, Chain A, domain 2"/>
    <property type="match status" value="1"/>
</dbReference>
<keyword evidence="2 5" id="KW-0560">Oxidoreductase</keyword>
<comment type="similarity">
    <text evidence="1 5">Belongs to the aldehyde dehydrogenase family.</text>
</comment>